<gene>
    <name evidence="1" type="ORF">Z518_06862</name>
</gene>
<name>A0A0D2J2V9_9EURO</name>
<dbReference type="GeneID" id="25294933"/>
<evidence type="ECO:0000313" key="2">
    <source>
        <dbReference type="Proteomes" id="UP000053617"/>
    </source>
</evidence>
<keyword evidence="2" id="KW-1185">Reference proteome</keyword>
<dbReference type="Proteomes" id="UP000053617">
    <property type="component" value="Unassembled WGS sequence"/>
</dbReference>
<dbReference type="RefSeq" id="XP_013270446.1">
    <property type="nucleotide sequence ID" value="XM_013414992.1"/>
</dbReference>
<evidence type="ECO:0000313" key="1">
    <source>
        <dbReference type="EMBL" id="KIX03310.1"/>
    </source>
</evidence>
<dbReference type="VEuPathDB" id="FungiDB:Z518_06862"/>
<dbReference type="AlphaFoldDB" id="A0A0D2J2V9"/>
<sequence length="169" mass="18970">MFQWTQWRLPGMYDGVGFERVMASMAGVDARTHVTHAGGAKTPPEPGQRVLRIERQEEKRSTTMRQSVEKVRNPWVRGLTLDDESAMNGFGLGGLDEARRRRARVVWQKRVGCIPFLTSCKEGRITPVAGRISRHHKDRSAFLARASASKSTNVLPAQQPLSNGECLWV</sequence>
<reference evidence="1 2" key="1">
    <citation type="submission" date="2015-01" db="EMBL/GenBank/DDBJ databases">
        <title>The Genome Sequence of Rhinocladiella mackenzie CBS 650.93.</title>
        <authorList>
            <consortium name="The Broad Institute Genomics Platform"/>
            <person name="Cuomo C."/>
            <person name="de Hoog S."/>
            <person name="Gorbushina A."/>
            <person name="Stielow B."/>
            <person name="Teixiera M."/>
            <person name="Abouelleil A."/>
            <person name="Chapman S.B."/>
            <person name="Priest M."/>
            <person name="Young S.K."/>
            <person name="Wortman J."/>
            <person name="Nusbaum C."/>
            <person name="Birren B."/>
        </authorList>
    </citation>
    <scope>NUCLEOTIDE SEQUENCE [LARGE SCALE GENOMIC DNA]</scope>
    <source>
        <strain evidence="1 2">CBS 650.93</strain>
    </source>
</reference>
<organism evidence="1 2">
    <name type="scientific">Rhinocladiella mackenziei CBS 650.93</name>
    <dbReference type="NCBI Taxonomy" id="1442369"/>
    <lineage>
        <taxon>Eukaryota</taxon>
        <taxon>Fungi</taxon>
        <taxon>Dikarya</taxon>
        <taxon>Ascomycota</taxon>
        <taxon>Pezizomycotina</taxon>
        <taxon>Eurotiomycetes</taxon>
        <taxon>Chaetothyriomycetidae</taxon>
        <taxon>Chaetothyriales</taxon>
        <taxon>Herpotrichiellaceae</taxon>
        <taxon>Rhinocladiella</taxon>
    </lineage>
</organism>
<proteinExistence type="predicted"/>
<dbReference type="EMBL" id="KN847479">
    <property type="protein sequence ID" value="KIX03310.1"/>
    <property type="molecule type" value="Genomic_DNA"/>
</dbReference>
<dbReference type="OrthoDB" id="10538610at2759"/>
<protein>
    <submittedName>
        <fullName evidence="1">Uncharacterized protein</fullName>
    </submittedName>
</protein>
<accession>A0A0D2J2V9</accession>
<dbReference type="HOGENOM" id="CLU_1579388_0_0_1"/>